<dbReference type="AlphaFoldDB" id="A0A7I7WG46"/>
<evidence type="ECO:0000256" key="1">
    <source>
        <dbReference type="SAM" id="Phobius"/>
    </source>
</evidence>
<feature type="transmembrane region" description="Helical" evidence="1">
    <location>
        <begin position="149"/>
        <end position="169"/>
    </location>
</feature>
<evidence type="ECO:0000313" key="2">
    <source>
        <dbReference type="EMBL" id="BBZ16606.1"/>
    </source>
</evidence>
<dbReference type="KEGG" id="mgad:MGAD_09410"/>
<keyword evidence="1" id="KW-1133">Transmembrane helix</keyword>
<feature type="transmembrane region" description="Helical" evidence="1">
    <location>
        <begin position="27"/>
        <end position="48"/>
    </location>
</feature>
<dbReference type="RefSeq" id="WP_163685345.1">
    <property type="nucleotide sequence ID" value="NZ_AP022608.1"/>
</dbReference>
<feature type="transmembrane region" description="Helical" evidence="1">
    <location>
        <begin position="55"/>
        <end position="77"/>
    </location>
</feature>
<name>A0A7I7WG46_MYCGU</name>
<accession>A0A7I7WG46</accession>
<dbReference type="Proteomes" id="UP000466187">
    <property type="component" value="Chromosome"/>
</dbReference>
<proteinExistence type="predicted"/>
<keyword evidence="1" id="KW-0812">Transmembrane</keyword>
<evidence type="ECO:0008006" key="4">
    <source>
        <dbReference type="Google" id="ProtNLM"/>
    </source>
</evidence>
<dbReference type="EMBL" id="AP022608">
    <property type="protein sequence ID" value="BBZ16606.1"/>
    <property type="molecule type" value="Genomic_DNA"/>
</dbReference>
<evidence type="ECO:0000313" key="3">
    <source>
        <dbReference type="Proteomes" id="UP000466187"/>
    </source>
</evidence>
<reference evidence="2 3" key="1">
    <citation type="journal article" date="2019" name="Emerg. Microbes Infect.">
        <title>Comprehensive subspecies identification of 175 nontuberculous mycobacteria species based on 7547 genomic profiles.</title>
        <authorList>
            <person name="Matsumoto Y."/>
            <person name="Kinjo T."/>
            <person name="Motooka D."/>
            <person name="Nabeya D."/>
            <person name="Jung N."/>
            <person name="Uechi K."/>
            <person name="Horii T."/>
            <person name="Iida T."/>
            <person name="Fujita J."/>
            <person name="Nakamura S."/>
        </authorList>
    </citation>
    <scope>NUCLEOTIDE SEQUENCE [LARGE SCALE GENOMIC DNA]</scope>
    <source>
        <strain evidence="2 3">JCM 12688</strain>
    </source>
</reference>
<keyword evidence="1" id="KW-0472">Membrane</keyword>
<feature type="transmembrane region" description="Helical" evidence="1">
    <location>
        <begin position="89"/>
        <end position="105"/>
    </location>
</feature>
<sequence length="184" mass="19008">MTIVVQMWAAAAGIGQSDCERVVHATWAQPVLAVTSLAYVVVGLAVLASAVRARGALAAAAGVVLVAVGAGSVIYHGPQPPWAGTAHDWPIIAMAMVYVAGLAFTVRREWRVWLAAAAILAIALIAYVAGRSGSPLCRPDSPWQFHGAWHVLSAAAAGLAAMAMARHVVLARRESAREDAAGGQ</sequence>
<feature type="transmembrane region" description="Helical" evidence="1">
    <location>
        <begin position="112"/>
        <end position="129"/>
    </location>
</feature>
<gene>
    <name evidence="2" type="ORF">MGAD_09410</name>
</gene>
<protein>
    <recommendedName>
        <fullName evidence="4">DUF998 domain-containing protein</fullName>
    </recommendedName>
</protein>
<organism evidence="2 3">
    <name type="scientific">Mycolicibacterium gadium</name>
    <name type="common">Mycobacterium gadium</name>
    <dbReference type="NCBI Taxonomy" id="1794"/>
    <lineage>
        <taxon>Bacteria</taxon>
        <taxon>Bacillati</taxon>
        <taxon>Actinomycetota</taxon>
        <taxon>Actinomycetes</taxon>
        <taxon>Mycobacteriales</taxon>
        <taxon>Mycobacteriaceae</taxon>
        <taxon>Mycolicibacterium</taxon>
    </lineage>
</organism>